<feature type="signal peptide" evidence="2">
    <location>
        <begin position="1"/>
        <end position="20"/>
    </location>
</feature>
<reference evidence="4" key="1">
    <citation type="submission" date="2018-11" db="EMBL/GenBank/DDBJ databases">
        <title>Chitinophaga lutea sp.nov., isolate from arsenic contaminated soil.</title>
        <authorList>
            <person name="Zong Y."/>
        </authorList>
    </citation>
    <scope>NUCLEOTIDE SEQUENCE [LARGE SCALE GENOMIC DNA]</scope>
    <source>
        <strain evidence="4">YLT18</strain>
    </source>
</reference>
<sequence length="87" mass="8983">MKKIFFALAAVTLMAGPALAQEKPAAKKKAMKEAACHKDGDACCKEEQTAKGKSCCMPMPSKATAAMKSKAAKPAAKAEKAKPATKG</sequence>
<keyword evidence="2" id="KW-0732">Signal</keyword>
<name>A0A3N4MFP2_9BACT</name>
<dbReference type="EMBL" id="RMBX01000015">
    <property type="protein sequence ID" value="RPD38469.1"/>
    <property type="molecule type" value="Genomic_DNA"/>
</dbReference>
<evidence type="ECO:0000256" key="1">
    <source>
        <dbReference type="SAM" id="MobiDB-lite"/>
    </source>
</evidence>
<organism evidence="3 4">
    <name type="scientific">Chitinophaga barathri</name>
    <dbReference type="NCBI Taxonomy" id="1647451"/>
    <lineage>
        <taxon>Bacteria</taxon>
        <taxon>Pseudomonadati</taxon>
        <taxon>Bacteroidota</taxon>
        <taxon>Chitinophagia</taxon>
        <taxon>Chitinophagales</taxon>
        <taxon>Chitinophagaceae</taxon>
        <taxon>Chitinophaga</taxon>
    </lineage>
</organism>
<protein>
    <submittedName>
        <fullName evidence="3">Uncharacterized protein</fullName>
    </submittedName>
</protein>
<accession>A0A3N4MFP2</accession>
<dbReference type="RefSeq" id="WP_120518966.1">
    <property type="nucleotide sequence ID" value="NZ_QXZY01000015.1"/>
</dbReference>
<feature type="chain" id="PRO_5018224809" evidence="2">
    <location>
        <begin position="21"/>
        <end position="87"/>
    </location>
</feature>
<feature type="region of interest" description="Disordered" evidence="1">
    <location>
        <begin position="67"/>
        <end position="87"/>
    </location>
</feature>
<gene>
    <name evidence="3" type="ORF">EG028_24685</name>
</gene>
<evidence type="ECO:0000313" key="4">
    <source>
        <dbReference type="Proteomes" id="UP000279089"/>
    </source>
</evidence>
<evidence type="ECO:0000256" key="2">
    <source>
        <dbReference type="SAM" id="SignalP"/>
    </source>
</evidence>
<dbReference type="AlphaFoldDB" id="A0A3N4MFP2"/>
<comment type="caution">
    <text evidence="3">The sequence shown here is derived from an EMBL/GenBank/DDBJ whole genome shotgun (WGS) entry which is preliminary data.</text>
</comment>
<proteinExistence type="predicted"/>
<keyword evidence="4" id="KW-1185">Reference proteome</keyword>
<evidence type="ECO:0000313" key="3">
    <source>
        <dbReference type="EMBL" id="RPD38469.1"/>
    </source>
</evidence>
<feature type="compositionally biased region" description="Basic and acidic residues" evidence="1">
    <location>
        <begin position="76"/>
        <end position="87"/>
    </location>
</feature>
<dbReference type="Proteomes" id="UP000279089">
    <property type="component" value="Unassembled WGS sequence"/>
</dbReference>